<evidence type="ECO:0000256" key="3">
    <source>
        <dbReference type="ARBA" id="ARBA00023015"/>
    </source>
</evidence>
<reference evidence="9 10" key="1">
    <citation type="journal article" date="2023" name="Hortic Res">
        <title>Pangenome of water caltrop reveals structural variations and asymmetric subgenome divergence after allopolyploidization.</title>
        <authorList>
            <person name="Zhang X."/>
            <person name="Chen Y."/>
            <person name="Wang L."/>
            <person name="Yuan Y."/>
            <person name="Fang M."/>
            <person name="Shi L."/>
            <person name="Lu R."/>
            <person name="Comes H.P."/>
            <person name="Ma Y."/>
            <person name="Chen Y."/>
            <person name="Huang G."/>
            <person name="Zhou Y."/>
            <person name="Zheng Z."/>
            <person name="Qiu Y."/>
        </authorList>
    </citation>
    <scope>NUCLEOTIDE SEQUENCE [LARGE SCALE GENOMIC DNA]</scope>
    <source>
        <strain evidence="9">F231</strain>
    </source>
</reference>
<dbReference type="PROSITE" id="PS50888">
    <property type="entry name" value="BHLH"/>
    <property type="match status" value="1"/>
</dbReference>
<dbReference type="EMBL" id="JAXQNO010000016">
    <property type="protein sequence ID" value="KAK4781697.1"/>
    <property type="molecule type" value="Genomic_DNA"/>
</dbReference>
<comment type="subunit">
    <text evidence="2">Homodimer.</text>
</comment>
<dbReference type="GO" id="GO:0046983">
    <property type="term" value="F:protein dimerization activity"/>
    <property type="evidence" value="ECO:0007669"/>
    <property type="project" value="InterPro"/>
</dbReference>
<keyword evidence="10" id="KW-1185">Reference proteome</keyword>
<dbReference type="GO" id="GO:0005634">
    <property type="term" value="C:nucleus"/>
    <property type="evidence" value="ECO:0007669"/>
    <property type="project" value="UniProtKB-SubCell"/>
</dbReference>
<dbReference type="GO" id="GO:0000978">
    <property type="term" value="F:RNA polymerase II cis-regulatory region sequence-specific DNA binding"/>
    <property type="evidence" value="ECO:0007669"/>
    <property type="project" value="TreeGrafter"/>
</dbReference>
<organism evidence="9 10">
    <name type="scientific">Trapa natans</name>
    <name type="common">Water chestnut</name>
    <dbReference type="NCBI Taxonomy" id="22666"/>
    <lineage>
        <taxon>Eukaryota</taxon>
        <taxon>Viridiplantae</taxon>
        <taxon>Streptophyta</taxon>
        <taxon>Embryophyta</taxon>
        <taxon>Tracheophyta</taxon>
        <taxon>Spermatophyta</taxon>
        <taxon>Magnoliopsida</taxon>
        <taxon>eudicotyledons</taxon>
        <taxon>Gunneridae</taxon>
        <taxon>Pentapetalae</taxon>
        <taxon>rosids</taxon>
        <taxon>malvids</taxon>
        <taxon>Myrtales</taxon>
        <taxon>Lythraceae</taxon>
        <taxon>Trapa</taxon>
    </lineage>
</organism>
<evidence type="ECO:0000259" key="8">
    <source>
        <dbReference type="PROSITE" id="PS50888"/>
    </source>
</evidence>
<dbReference type="FunFam" id="4.10.280.10:FF:000032">
    <property type="entry name" value="Transcription factor bHLH123 family"/>
    <property type="match status" value="1"/>
</dbReference>
<dbReference type="CDD" id="cd11393">
    <property type="entry name" value="bHLH_AtbHLH_like"/>
    <property type="match status" value="1"/>
</dbReference>
<protein>
    <recommendedName>
        <fullName evidence="8">BHLH domain-containing protein</fullName>
    </recommendedName>
</protein>
<sequence>MAGDQFHTNGGSIWWKMAPSKDRFEAGTISSSGGEQHSNMGTLFGWSSACTDSVSMVSAACDAQSNVNSHVDWTNVPPIRRVVRGDPGFRPMHQESTGGSEEPGFEMDLAMYGSPSAILQSALENRPYVGNSYGLNSSTHELLPPLMTRSSPPLHFGHLQSSNNAPPFWNASMKGNSGQLSFAPSSSSLQCHPQQHFPNDEKSMNLSEANMSSKITVETSSKRNRSGTPSPLPAFKVRKEKMGDRITALQQLVSPFGKTDTASVLSEAIEYIKILHEQVQVLSSPYLKRSDTSMHHYHRQEKGPERQKQEEMEEEEVDDEQKQDLRSRGLCLVPMASIFPVAHEPSQLDFWTPPFGGPFR</sequence>
<evidence type="ECO:0000256" key="2">
    <source>
        <dbReference type="ARBA" id="ARBA00011738"/>
    </source>
</evidence>
<dbReference type="AlphaFoldDB" id="A0AAN7QWJ6"/>
<keyword evidence="6" id="KW-0539">Nucleus</keyword>
<dbReference type="Proteomes" id="UP001346149">
    <property type="component" value="Unassembled WGS sequence"/>
</dbReference>
<evidence type="ECO:0000256" key="4">
    <source>
        <dbReference type="ARBA" id="ARBA00023125"/>
    </source>
</evidence>
<evidence type="ECO:0000313" key="10">
    <source>
        <dbReference type="Proteomes" id="UP001346149"/>
    </source>
</evidence>
<comment type="subcellular location">
    <subcellularLocation>
        <location evidence="1">Nucleus</location>
    </subcellularLocation>
</comment>
<evidence type="ECO:0000256" key="1">
    <source>
        <dbReference type="ARBA" id="ARBA00004123"/>
    </source>
</evidence>
<dbReference type="InterPro" id="IPR045843">
    <property type="entry name" value="IND-like"/>
</dbReference>
<proteinExistence type="predicted"/>
<evidence type="ECO:0000256" key="6">
    <source>
        <dbReference type="ARBA" id="ARBA00023242"/>
    </source>
</evidence>
<dbReference type="InterPro" id="IPR045239">
    <property type="entry name" value="bHLH95_bHLH"/>
</dbReference>
<dbReference type="PANTHER" id="PTHR16223">
    <property type="entry name" value="TRANSCRIPTION FACTOR BHLH83-RELATED"/>
    <property type="match status" value="1"/>
</dbReference>
<dbReference type="Gene3D" id="4.10.280.10">
    <property type="entry name" value="Helix-loop-helix DNA-binding domain"/>
    <property type="match status" value="1"/>
</dbReference>
<dbReference type="SMART" id="SM00353">
    <property type="entry name" value="HLH"/>
    <property type="match status" value="1"/>
</dbReference>
<gene>
    <name evidence="9" type="ORF">SAY86_015799</name>
</gene>
<dbReference type="SUPFAM" id="SSF47459">
    <property type="entry name" value="HLH, helix-loop-helix DNA-binding domain"/>
    <property type="match status" value="1"/>
</dbReference>
<dbReference type="InterPro" id="IPR011598">
    <property type="entry name" value="bHLH_dom"/>
</dbReference>
<keyword evidence="5" id="KW-0804">Transcription</keyword>
<feature type="compositionally biased region" description="Basic and acidic residues" evidence="7">
    <location>
        <begin position="290"/>
        <end position="310"/>
    </location>
</feature>
<accession>A0AAN7QWJ6</accession>
<name>A0AAN7QWJ6_TRANT</name>
<evidence type="ECO:0000256" key="7">
    <source>
        <dbReference type="SAM" id="MobiDB-lite"/>
    </source>
</evidence>
<dbReference type="PANTHER" id="PTHR16223:SF46">
    <property type="entry name" value="TRANSCRIPTION FACTOR BHLH123"/>
    <property type="match status" value="1"/>
</dbReference>
<feature type="region of interest" description="Disordered" evidence="7">
    <location>
        <begin position="290"/>
        <end position="325"/>
    </location>
</feature>
<comment type="caution">
    <text evidence="9">The sequence shown here is derived from an EMBL/GenBank/DDBJ whole genome shotgun (WGS) entry which is preliminary data.</text>
</comment>
<feature type="domain" description="BHLH" evidence="8">
    <location>
        <begin position="226"/>
        <end position="275"/>
    </location>
</feature>
<keyword evidence="3" id="KW-0805">Transcription regulation</keyword>
<evidence type="ECO:0000313" key="9">
    <source>
        <dbReference type="EMBL" id="KAK4781697.1"/>
    </source>
</evidence>
<keyword evidence="4" id="KW-0238">DNA-binding</keyword>
<dbReference type="GO" id="GO:0000981">
    <property type="term" value="F:DNA-binding transcription factor activity, RNA polymerase II-specific"/>
    <property type="evidence" value="ECO:0007669"/>
    <property type="project" value="TreeGrafter"/>
</dbReference>
<evidence type="ECO:0000256" key="5">
    <source>
        <dbReference type="ARBA" id="ARBA00023163"/>
    </source>
</evidence>
<dbReference type="InterPro" id="IPR036638">
    <property type="entry name" value="HLH_DNA-bd_sf"/>
</dbReference>